<accession>A0ACB6R7H5</accession>
<proteinExistence type="predicted"/>
<dbReference type="EMBL" id="MU003496">
    <property type="protein sequence ID" value="KAF2475121.1"/>
    <property type="molecule type" value="Genomic_DNA"/>
</dbReference>
<name>A0ACB6R7H5_9PLEO</name>
<evidence type="ECO:0000313" key="1">
    <source>
        <dbReference type="EMBL" id="KAF2475121.1"/>
    </source>
</evidence>
<evidence type="ECO:0000313" key="2">
    <source>
        <dbReference type="Proteomes" id="UP000799755"/>
    </source>
</evidence>
<dbReference type="Proteomes" id="UP000799755">
    <property type="component" value="Unassembled WGS sequence"/>
</dbReference>
<protein>
    <submittedName>
        <fullName evidence="1">Uncharacterized protein</fullName>
    </submittedName>
</protein>
<reference evidence="1" key="1">
    <citation type="journal article" date="2020" name="Stud. Mycol.">
        <title>101 Dothideomycetes genomes: a test case for predicting lifestyles and emergence of pathogens.</title>
        <authorList>
            <person name="Haridas S."/>
            <person name="Albert R."/>
            <person name="Binder M."/>
            <person name="Bloem J."/>
            <person name="Labutti K."/>
            <person name="Salamov A."/>
            <person name="Andreopoulos B."/>
            <person name="Baker S."/>
            <person name="Barry K."/>
            <person name="Bills G."/>
            <person name="Bluhm B."/>
            <person name="Cannon C."/>
            <person name="Castanera R."/>
            <person name="Culley D."/>
            <person name="Daum C."/>
            <person name="Ezra D."/>
            <person name="Gonzalez J."/>
            <person name="Henrissat B."/>
            <person name="Kuo A."/>
            <person name="Liang C."/>
            <person name="Lipzen A."/>
            <person name="Lutzoni F."/>
            <person name="Magnuson J."/>
            <person name="Mondo S."/>
            <person name="Nolan M."/>
            <person name="Ohm R."/>
            <person name="Pangilinan J."/>
            <person name="Park H.-J."/>
            <person name="Ramirez L."/>
            <person name="Alfaro M."/>
            <person name="Sun H."/>
            <person name="Tritt A."/>
            <person name="Yoshinaga Y."/>
            <person name="Zwiers L.-H."/>
            <person name="Turgeon B."/>
            <person name="Goodwin S."/>
            <person name="Spatafora J."/>
            <person name="Crous P."/>
            <person name="Grigoriev I."/>
        </authorList>
    </citation>
    <scope>NUCLEOTIDE SEQUENCE</scope>
    <source>
        <strain evidence="1">ATCC 200398</strain>
    </source>
</reference>
<keyword evidence="2" id="KW-1185">Reference proteome</keyword>
<sequence length="949" mass="107629">MARESANTNFPFWQWCSWVKRILLRDNFEDQRWKRLVDPSVIQILVYDVMKDVASDLHPLGDLTTKLVNATLRSCKGGMRWERSMISYFPNPLALIIRHRESLFRLPPFAGPLKWVINLVSREYTFCKAPIRVDMRGILLHIIWIFIAGDNFDNCKARHAEFSKGSYLISKVITKIPPFRIGALPQWQLKRMSMKDSFGPQAFVFWFVHSLHTIHQSLPSRLLATFYRDVVEYRFPMKTLEMLSSAVELGSDPPFPFFELSPQRCVANIRTSERLRLICGRWPRCRGIECWIIAAPLLYGNCRLGGKKGNLGDEHKALVQEGRNVDVLGFLLFFNLKYFAVICTNELAQTCPRIYGCSLLNVPQRKQGSTTNKAKQIAAVQPRPHQHRQLDTKRTPCISIRSLWNTKENAPQPKLLILQEPIEGSRGRPTLLPKTFEIMTSGSKLSAAATIRARLPQNTPQAVPIRPPTGGKDKSSSNENTSKDIIALLNEEVDRELYPKLIFLKTLSPFKDGPVRRDSSGGSIDEHRRRFLDAFAYLCDVEKGGGTVTACALQKVNGDIVMWLAANEQIRPVVVDFAKDVLKRLKNVTVEERKGVEEEILDVAVKKGKKRIAFYRTRLGNCAEACCEELVTKSGELAATQSEPFSYLEDDFLRTWVKNLKKELGHISTLELVKFCYGLRGDGLELLRARSLTEDDCFGQLAHLVGRLGAHKSKVLTLVEAMLEVPSLRNIGDIRAASSPPKRKVRVVPETTHHYDMILGICRKESIVNTMQARQALHALCDLELEHGLDLRGKIEAESSIDTRVHAELILVDLFARGGFGFVENDRYIGCSKPACYFCFNWIALHYARYVRPATHNKIILGCRGLDSELNATGRNRLKGMNKKMIDQVEKDIIQALLERQAQGTRARAHHMSSEGSSRAQSDRKGFVYHSSIIVSTEYRKGQRDSDIQ</sequence>
<gene>
    <name evidence="1" type="ORF">BDR25DRAFT_391429</name>
</gene>
<comment type="caution">
    <text evidence="1">The sequence shown here is derived from an EMBL/GenBank/DDBJ whole genome shotgun (WGS) entry which is preliminary data.</text>
</comment>
<organism evidence="1 2">
    <name type="scientific">Lindgomyces ingoldianus</name>
    <dbReference type="NCBI Taxonomy" id="673940"/>
    <lineage>
        <taxon>Eukaryota</taxon>
        <taxon>Fungi</taxon>
        <taxon>Dikarya</taxon>
        <taxon>Ascomycota</taxon>
        <taxon>Pezizomycotina</taxon>
        <taxon>Dothideomycetes</taxon>
        <taxon>Pleosporomycetidae</taxon>
        <taxon>Pleosporales</taxon>
        <taxon>Lindgomycetaceae</taxon>
        <taxon>Lindgomyces</taxon>
    </lineage>
</organism>